<dbReference type="Proteomes" id="UP001190700">
    <property type="component" value="Unassembled WGS sequence"/>
</dbReference>
<comment type="caution">
    <text evidence="2">The sequence shown here is derived from an EMBL/GenBank/DDBJ whole genome shotgun (WGS) entry which is preliminary data.</text>
</comment>
<organism evidence="2 3">
    <name type="scientific">Cymbomonas tetramitiformis</name>
    <dbReference type="NCBI Taxonomy" id="36881"/>
    <lineage>
        <taxon>Eukaryota</taxon>
        <taxon>Viridiplantae</taxon>
        <taxon>Chlorophyta</taxon>
        <taxon>Pyramimonadophyceae</taxon>
        <taxon>Pyramimonadales</taxon>
        <taxon>Pyramimonadaceae</taxon>
        <taxon>Cymbomonas</taxon>
    </lineage>
</organism>
<name>A0AAE0L5T0_9CHLO</name>
<reference evidence="2 3" key="1">
    <citation type="journal article" date="2015" name="Genome Biol. Evol.">
        <title>Comparative Genomics of a Bacterivorous Green Alga Reveals Evolutionary Causalities and Consequences of Phago-Mixotrophic Mode of Nutrition.</title>
        <authorList>
            <person name="Burns J.A."/>
            <person name="Paasch A."/>
            <person name="Narechania A."/>
            <person name="Kim E."/>
        </authorList>
    </citation>
    <scope>NUCLEOTIDE SEQUENCE [LARGE SCALE GENOMIC DNA]</scope>
    <source>
        <strain evidence="2 3">PLY_AMNH</strain>
    </source>
</reference>
<evidence type="ECO:0000313" key="3">
    <source>
        <dbReference type="Proteomes" id="UP001190700"/>
    </source>
</evidence>
<protein>
    <submittedName>
        <fullName evidence="2">Uncharacterized protein</fullName>
    </submittedName>
</protein>
<gene>
    <name evidence="2" type="ORF">CYMTET_18986</name>
</gene>
<evidence type="ECO:0000256" key="1">
    <source>
        <dbReference type="SAM" id="MobiDB-lite"/>
    </source>
</evidence>
<dbReference type="AlphaFoldDB" id="A0AAE0L5T0"/>
<evidence type="ECO:0000313" key="2">
    <source>
        <dbReference type="EMBL" id="KAK3272735.1"/>
    </source>
</evidence>
<sequence>MMDEWYGGYCGDEAPLGLPLPGDLSGWLESHVPAVAAGKPRFSFCASRGTSATVPQRRSRDGQRLGRRRAVTFPVHGMPKPGCDRLSHQNRTREMALPSRSALRSDK</sequence>
<keyword evidence="3" id="KW-1185">Reference proteome</keyword>
<accession>A0AAE0L5T0</accession>
<dbReference type="EMBL" id="LGRX02008814">
    <property type="protein sequence ID" value="KAK3272735.1"/>
    <property type="molecule type" value="Genomic_DNA"/>
</dbReference>
<feature type="region of interest" description="Disordered" evidence="1">
    <location>
        <begin position="48"/>
        <end position="67"/>
    </location>
</feature>
<proteinExistence type="predicted"/>
<feature type="region of interest" description="Disordered" evidence="1">
    <location>
        <begin position="74"/>
        <end position="107"/>
    </location>
</feature>
<feature type="compositionally biased region" description="Basic and acidic residues" evidence="1">
    <location>
        <begin position="82"/>
        <end position="94"/>
    </location>
</feature>